<dbReference type="AlphaFoldDB" id="A0A9Q1FRB0"/>
<dbReference type="InterPro" id="IPR036028">
    <property type="entry name" value="SH3-like_dom_sf"/>
</dbReference>
<comment type="caution">
    <text evidence="9">The sequence shown here is derived from an EMBL/GenBank/DDBJ whole genome shotgun (WGS) entry which is preliminary data.</text>
</comment>
<evidence type="ECO:0000256" key="1">
    <source>
        <dbReference type="ARBA" id="ARBA00004170"/>
    </source>
</evidence>
<dbReference type="SUPFAM" id="SSF50044">
    <property type="entry name" value="SH3-domain"/>
    <property type="match status" value="1"/>
</dbReference>
<dbReference type="Proteomes" id="UP001152622">
    <property type="component" value="Chromosome 4"/>
</dbReference>
<keyword evidence="4" id="KW-0343">GTPase activation</keyword>
<evidence type="ECO:0000256" key="4">
    <source>
        <dbReference type="ARBA" id="ARBA00022468"/>
    </source>
</evidence>
<gene>
    <name evidence="9" type="ORF">SKAU_G00135960</name>
</gene>
<dbReference type="Gene3D" id="2.30.30.40">
    <property type="entry name" value="SH3 Domains"/>
    <property type="match status" value="1"/>
</dbReference>
<dbReference type="SMART" id="SM00326">
    <property type="entry name" value="SH3"/>
    <property type="match status" value="1"/>
</dbReference>
<accession>A0A9Q1FRB0</accession>
<keyword evidence="3 7" id="KW-0728">SH3 domain</keyword>
<sequence>MTAVANKELVLVEFEYQYTARDGGFVSIKPNEQYILVSRTNDHWWHVRKDEQTKPFYIPAKYVKELPVDIPSPLDLIMPNGPTTSEPFTDKSPVDLPDEMPDEVTIRLHSLSGRGKRVEDRMSTFGIPQDLQELNRYRLSDSVNAQQTHHIGRTAPLSFSKNISEHVKRHNLAPSTFSPADSETKSTQSRLLEMPVIKEAKLQKSIELPELPVKLELRQQADFTQDSENIYETIPDIQDVDSKASSVMGRVPAPAPPFIPVPFMVEDPSVAPTPVLPPLPATQPVSPANTRNRIENSATLLFPCRIRVSAISFMRPTE</sequence>
<dbReference type="GO" id="GO:0016020">
    <property type="term" value="C:membrane"/>
    <property type="evidence" value="ECO:0007669"/>
    <property type="project" value="UniProtKB-SubCell"/>
</dbReference>
<dbReference type="PANTHER" id="PTHR23176">
    <property type="entry name" value="RHO/RAC/CDC GTPASE-ACTIVATING PROTEIN"/>
    <property type="match status" value="1"/>
</dbReference>
<dbReference type="PROSITE" id="PS50002">
    <property type="entry name" value="SH3"/>
    <property type="match status" value="1"/>
</dbReference>
<dbReference type="PANTHER" id="PTHR23176:SF108">
    <property type="entry name" value="RHO GTPASE-ACTIVATING PROTEIN 15"/>
    <property type="match status" value="1"/>
</dbReference>
<dbReference type="OrthoDB" id="79452at2759"/>
<keyword evidence="5" id="KW-0963">Cytoplasm</keyword>
<dbReference type="EMBL" id="JAINUF010000004">
    <property type="protein sequence ID" value="KAJ8364765.1"/>
    <property type="molecule type" value="Genomic_DNA"/>
</dbReference>
<dbReference type="GO" id="GO:0005737">
    <property type="term" value="C:cytoplasm"/>
    <property type="evidence" value="ECO:0007669"/>
    <property type="project" value="UniProtKB-SubCell"/>
</dbReference>
<dbReference type="InterPro" id="IPR050729">
    <property type="entry name" value="Rho-GAP"/>
</dbReference>
<evidence type="ECO:0000256" key="3">
    <source>
        <dbReference type="ARBA" id="ARBA00022443"/>
    </source>
</evidence>
<keyword evidence="6" id="KW-0472">Membrane</keyword>
<evidence type="ECO:0000256" key="6">
    <source>
        <dbReference type="ARBA" id="ARBA00023136"/>
    </source>
</evidence>
<evidence type="ECO:0000313" key="10">
    <source>
        <dbReference type="Proteomes" id="UP001152622"/>
    </source>
</evidence>
<protein>
    <recommendedName>
        <fullName evidence="8">SH3 domain-containing protein</fullName>
    </recommendedName>
</protein>
<evidence type="ECO:0000259" key="8">
    <source>
        <dbReference type="PROSITE" id="PS50002"/>
    </source>
</evidence>
<keyword evidence="10" id="KW-1185">Reference proteome</keyword>
<organism evidence="9 10">
    <name type="scientific">Synaphobranchus kaupii</name>
    <name type="common">Kaup's arrowtooth eel</name>
    <dbReference type="NCBI Taxonomy" id="118154"/>
    <lineage>
        <taxon>Eukaryota</taxon>
        <taxon>Metazoa</taxon>
        <taxon>Chordata</taxon>
        <taxon>Craniata</taxon>
        <taxon>Vertebrata</taxon>
        <taxon>Euteleostomi</taxon>
        <taxon>Actinopterygii</taxon>
        <taxon>Neopterygii</taxon>
        <taxon>Teleostei</taxon>
        <taxon>Anguilliformes</taxon>
        <taxon>Synaphobranchidae</taxon>
        <taxon>Synaphobranchus</taxon>
    </lineage>
</organism>
<comment type="subcellular location">
    <subcellularLocation>
        <location evidence="2">Cytoplasm</location>
    </subcellularLocation>
    <subcellularLocation>
        <location evidence="1">Membrane</location>
        <topology evidence="1">Peripheral membrane protein</topology>
    </subcellularLocation>
</comment>
<evidence type="ECO:0000256" key="5">
    <source>
        <dbReference type="ARBA" id="ARBA00022490"/>
    </source>
</evidence>
<evidence type="ECO:0000256" key="7">
    <source>
        <dbReference type="PROSITE-ProRule" id="PRU00192"/>
    </source>
</evidence>
<feature type="domain" description="SH3" evidence="8">
    <location>
        <begin position="5"/>
        <end position="68"/>
    </location>
</feature>
<dbReference type="GO" id="GO:0005096">
    <property type="term" value="F:GTPase activator activity"/>
    <property type="evidence" value="ECO:0007669"/>
    <property type="project" value="UniProtKB-KW"/>
</dbReference>
<name>A0A9Q1FRB0_SYNKA</name>
<reference evidence="9" key="1">
    <citation type="journal article" date="2023" name="Science">
        <title>Genome structures resolve the early diversification of teleost fishes.</title>
        <authorList>
            <person name="Parey E."/>
            <person name="Louis A."/>
            <person name="Montfort J."/>
            <person name="Bouchez O."/>
            <person name="Roques C."/>
            <person name="Iampietro C."/>
            <person name="Lluch J."/>
            <person name="Castinel A."/>
            <person name="Donnadieu C."/>
            <person name="Desvignes T."/>
            <person name="Floi Bucao C."/>
            <person name="Jouanno E."/>
            <person name="Wen M."/>
            <person name="Mejri S."/>
            <person name="Dirks R."/>
            <person name="Jansen H."/>
            <person name="Henkel C."/>
            <person name="Chen W.J."/>
            <person name="Zahm M."/>
            <person name="Cabau C."/>
            <person name="Klopp C."/>
            <person name="Thompson A.W."/>
            <person name="Robinson-Rechavi M."/>
            <person name="Braasch I."/>
            <person name="Lecointre G."/>
            <person name="Bobe J."/>
            <person name="Postlethwait J.H."/>
            <person name="Berthelot C."/>
            <person name="Roest Crollius H."/>
            <person name="Guiguen Y."/>
        </authorList>
    </citation>
    <scope>NUCLEOTIDE SEQUENCE</scope>
    <source>
        <strain evidence="9">WJC10195</strain>
    </source>
</reference>
<evidence type="ECO:0000256" key="2">
    <source>
        <dbReference type="ARBA" id="ARBA00004496"/>
    </source>
</evidence>
<evidence type="ECO:0000313" key="9">
    <source>
        <dbReference type="EMBL" id="KAJ8364765.1"/>
    </source>
</evidence>
<dbReference type="Pfam" id="PF00018">
    <property type="entry name" value="SH3_1"/>
    <property type="match status" value="1"/>
</dbReference>
<dbReference type="InterPro" id="IPR001452">
    <property type="entry name" value="SH3_domain"/>
</dbReference>
<proteinExistence type="predicted"/>